<reference evidence="3" key="1">
    <citation type="journal article" date="2019" name="Int. J. Syst. Evol. Microbiol.">
        <title>The Global Catalogue of Microorganisms (GCM) 10K type strain sequencing project: providing services to taxonomists for standard genome sequencing and annotation.</title>
        <authorList>
            <consortium name="The Broad Institute Genomics Platform"/>
            <consortium name="The Broad Institute Genome Sequencing Center for Infectious Disease"/>
            <person name="Wu L."/>
            <person name="Ma J."/>
        </authorList>
    </citation>
    <scope>NUCLEOTIDE SEQUENCE [LARGE SCALE GENOMIC DNA]</scope>
    <source>
        <strain evidence="3">KCTC 52438</strain>
    </source>
</reference>
<gene>
    <name evidence="2" type="ORF">ACFOEK_10465</name>
</gene>
<dbReference type="InterPro" id="IPR036291">
    <property type="entry name" value="NAD(P)-bd_dom_sf"/>
</dbReference>
<dbReference type="PANTHER" id="PTHR15020">
    <property type="entry name" value="FLAVIN REDUCTASE-RELATED"/>
    <property type="match status" value="1"/>
</dbReference>
<proteinExistence type="predicted"/>
<dbReference type="InterPro" id="IPR016040">
    <property type="entry name" value="NAD(P)-bd_dom"/>
</dbReference>
<feature type="domain" description="NAD(P)-binding" evidence="1">
    <location>
        <begin position="7"/>
        <end position="222"/>
    </location>
</feature>
<name>A0ABV7HFF1_9GAMM</name>
<dbReference type="RefSeq" id="WP_386720226.1">
    <property type="nucleotide sequence ID" value="NZ_JBHRSZ010000004.1"/>
</dbReference>
<accession>A0ABV7HFF1</accession>
<evidence type="ECO:0000313" key="3">
    <source>
        <dbReference type="Proteomes" id="UP001595476"/>
    </source>
</evidence>
<dbReference type="EMBL" id="JBHRSZ010000004">
    <property type="protein sequence ID" value="MFC3151449.1"/>
    <property type="molecule type" value="Genomic_DNA"/>
</dbReference>
<evidence type="ECO:0000313" key="2">
    <source>
        <dbReference type="EMBL" id="MFC3151449.1"/>
    </source>
</evidence>
<evidence type="ECO:0000259" key="1">
    <source>
        <dbReference type="Pfam" id="PF13460"/>
    </source>
</evidence>
<organism evidence="2 3">
    <name type="scientific">Litoribrevibacter euphylliae</name>
    <dbReference type="NCBI Taxonomy" id="1834034"/>
    <lineage>
        <taxon>Bacteria</taxon>
        <taxon>Pseudomonadati</taxon>
        <taxon>Pseudomonadota</taxon>
        <taxon>Gammaproteobacteria</taxon>
        <taxon>Oceanospirillales</taxon>
        <taxon>Oceanospirillaceae</taxon>
        <taxon>Litoribrevibacter</taxon>
    </lineage>
</organism>
<keyword evidence="3" id="KW-1185">Reference proteome</keyword>
<comment type="caution">
    <text evidence="2">The sequence shown here is derived from an EMBL/GenBank/DDBJ whole genome shotgun (WGS) entry which is preliminary data.</text>
</comment>
<sequence>MTTLVLGANGQTGRLVVEALLERDESVIAVVRSKESLPMDVLDHALLHVVEVSITDITEAEIGFLVKEASSIVCCLGHNLSWQGLYGEPRRLVRDSVKRICSEVESRNLNGVKKFVLMNSTGCRNSDLKEQVSVAQKIVIGLLKLLLPPHADNEQAAEFLRKQIGQDNQQIEWVVVRPDGLIDENQVSGYELHPSPIRSAIFDPGKTSRINVADFMAALITDETLWQSWKGQAPVIYNEGC</sequence>
<dbReference type="SUPFAM" id="SSF51735">
    <property type="entry name" value="NAD(P)-binding Rossmann-fold domains"/>
    <property type="match status" value="1"/>
</dbReference>
<dbReference type="Pfam" id="PF13460">
    <property type="entry name" value="NAD_binding_10"/>
    <property type="match status" value="1"/>
</dbReference>
<dbReference type="PANTHER" id="PTHR15020:SF11">
    <property type="entry name" value="OS06G0360300 PROTEIN"/>
    <property type="match status" value="1"/>
</dbReference>
<protein>
    <submittedName>
        <fullName evidence="2">NAD(P)-dependent oxidoreductase</fullName>
    </submittedName>
</protein>
<dbReference type="Proteomes" id="UP001595476">
    <property type="component" value="Unassembled WGS sequence"/>
</dbReference>
<dbReference type="Gene3D" id="3.40.50.720">
    <property type="entry name" value="NAD(P)-binding Rossmann-like Domain"/>
    <property type="match status" value="1"/>
</dbReference>